<dbReference type="OrthoDB" id="2377048at2"/>
<reference evidence="1 3" key="1">
    <citation type="submission" date="2016-10" db="EMBL/GenBank/DDBJ databases">
        <title>Draft genome sequences of four alkaliphilic bacteria belonging to the Anaerobacillus genus.</title>
        <authorList>
            <person name="Bassil N.M."/>
            <person name="Lloyd J.R."/>
        </authorList>
    </citation>
    <scope>NUCLEOTIDE SEQUENCE [LARGE SCALE GENOMIC DNA]</scope>
    <source>
        <strain evidence="1 3">NB2006</strain>
    </source>
</reference>
<gene>
    <name evidence="2" type="ORF">AWH56_014815</name>
    <name evidence="1" type="ORF">AWH56_02895</name>
</gene>
<organism evidence="1 3">
    <name type="scientific">Anaerobacillus isosaccharinicus</name>
    <dbReference type="NCBI Taxonomy" id="1532552"/>
    <lineage>
        <taxon>Bacteria</taxon>
        <taxon>Bacillati</taxon>
        <taxon>Bacillota</taxon>
        <taxon>Bacilli</taxon>
        <taxon>Bacillales</taxon>
        <taxon>Bacillaceae</taxon>
        <taxon>Anaerobacillus</taxon>
    </lineage>
</organism>
<reference evidence="2 3" key="2">
    <citation type="journal article" date="2017" name="Genome Announc.">
        <title>Draft Genome Sequences of Four Alkaliphilic Bacteria Belonging to the Anaerobacillus Genus.</title>
        <authorList>
            <person name="Bassil N.M."/>
            <person name="Lloyd J.R."/>
        </authorList>
    </citation>
    <scope>NUCLEOTIDE SEQUENCE [LARGE SCALE GENOMIC DNA]</scope>
    <source>
        <strain evidence="2 3">NB2006</strain>
    </source>
</reference>
<dbReference type="AlphaFoldDB" id="A0A1S2MES7"/>
<dbReference type="Gene3D" id="3.10.450.390">
    <property type="entry name" value="Protein of unknown function DUF3889"/>
    <property type="match status" value="1"/>
</dbReference>
<dbReference type="RefSeq" id="WP_071315758.1">
    <property type="nucleotide sequence ID" value="NZ_CP063356.2"/>
</dbReference>
<sequence>MRKIILFTLLFIFFQGMFVGQTIAEKEAPAYAKWGTITVTETIKKYPYADVVDYLHIGREDQDDTIAVEKFKLWLRHGEKEFGVFVDVKFDKKTNQFKEISFKETPK</sequence>
<evidence type="ECO:0000313" key="3">
    <source>
        <dbReference type="Proteomes" id="UP000180175"/>
    </source>
</evidence>
<accession>A0A1S2MES7</accession>
<reference evidence="2" key="4">
    <citation type="submission" date="2020-10" db="EMBL/GenBank/DDBJ databases">
        <authorList>
            <person name="Bassil N.M."/>
            <person name="Lloyd J.R."/>
        </authorList>
    </citation>
    <scope>NUCLEOTIDE SEQUENCE</scope>
    <source>
        <strain evidence="2">NB2006</strain>
    </source>
</reference>
<dbReference type="Pfam" id="PF13028">
    <property type="entry name" value="DUF3889"/>
    <property type="match status" value="1"/>
</dbReference>
<evidence type="ECO:0000313" key="1">
    <source>
        <dbReference type="EMBL" id="OIJ23096.1"/>
    </source>
</evidence>
<keyword evidence="3" id="KW-1185">Reference proteome</keyword>
<protein>
    <submittedName>
        <fullName evidence="2">DUF3889 domain-containing protein</fullName>
    </submittedName>
</protein>
<dbReference type="EMBL" id="CP063356">
    <property type="protein sequence ID" value="QOY34015.1"/>
    <property type="molecule type" value="Genomic_DNA"/>
</dbReference>
<proteinExistence type="predicted"/>
<dbReference type="EMBL" id="LQXD01000005">
    <property type="protein sequence ID" value="OIJ23096.1"/>
    <property type="molecule type" value="Genomic_DNA"/>
</dbReference>
<evidence type="ECO:0000313" key="2">
    <source>
        <dbReference type="EMBL" id="QOY34015.1"/>
    </source>
</evidence>
<reference evidence="2 3" key="3">
    <citation type="journal article" date="2019" name="Int. J. Syst. Evol. Microbiol.">
        <title>Anaerobacillus isosaccharinicus sp. nov., an alkaliphilic bacterium which degrades isosaccharinic acid.</title>
        <authorList>
            <person name="Bassil N.M."/>
            <person name="Lloyd J.R."/>
        </authorList>
    </citation>
    <scope>NUCLEOTIDE SEQUENCE [LARGE SCALE GENOMIC DNA]</scope>
    <source>
        <strain evidence="2 3">NB2006</strain>
    </source>
</reference>
<dbReference type="Proteomes" id="UP000180175">
    <property type="component" value="Chromosome"/>
</dbReference>
<dbReference type="InterPro" id="IPR024987">
    <property type="entry name" value="DUF3889"/>
</dbReference>
<dbReference type="KEGG" id="aia:AWH56_014815"/>
<name>A0A1S2MES7_9BACI</name>